<dbReference type="RefSeq" id="XP_006820157.1">
    <property type="nucleotide sequence ID" value="XM_006820094.1"/>
</dbReference>
<keyword evidence="1" id="KW-0812">Transmembrane</keyword>
<sequence length="140" mass="15561">MIVIGSMYKDDCNAQPYIPIYLIVAGSCSLFSLATSVGGCRSKYRENDEEKQKKGTVGNCCGCISGLVSLFMMCWFITGSVWIYKAYEPSYEDPTASDYCDKTLYLFSFWMLNVGYMVVGLCCCAGLLGLCCKLKARNEQ</sequence>
<reference evidence="3" key="1">
    <citation type="submission" date="2025-08" db="UniProtKB">
        <authorList>
            <consortium name="RefSeq"/>
        </authorList>
    </citation>
    <scope>IDENTIFICATION</scope>
    <source>
        <tissue evidence="3">Testes</tissue>
    </source>
</reference>
<evidence type="ECO:0000313" key="2">
    <source>
        <dbReference type="Proteomes" id="UP000694865"/>
    </source>
</evidence>
<evidence type="ECO:0000256" key="1">
    <source>
        <dbReference type="SAM" id="Phobius"/>
    </source>
</evidence>
<protein>
    <submittedName>
        <fullName evidence="3">Uncharacterized protein LOC102802396</fullName>
    </submittedName>
</protein>
<evidence type="ECO:0000313" key="3">
    <source>
        <dbReference type="RefSeq" id="XP_006820157.1"/>
    </source>
</evidence>
<feature type="transmembrane region" description="Helical" evidence="1">
    <location>
        <begin position="20"/>
        <end position="40"/>
    </location>
</feature>
<accession>A0ABM0MJG6</accession>
<name>A0ABM0MJG6_SACKO</name>
<dbReference type="PANTHER" id="PTHR33444">
    <property type="entry name" value="SI:DKEY-19B23.12-RELATED"/>
    <property type="match status" value="1"/>
</dbReference>
<proteinExistence type="predicted"/>
<keyword evidence="1" id="KW-1133">Transmembrane helix</keyword>
<gene>
    <name evidence="3" type="primary">LOC102802396</name>
</gene>
<feature type="transmembrane region" description="Helical" evidence="1">
    <location>
        <begin position="61"/>
        <end position="84"/>
    </location>
</feature>
<dbReference type="Gene3D" id="1.20.140.150">
    <property type="match status" value="1"/>
</dbReference>
<keyword evidence="1" id="KW-0472">Membrane</keyword>
<keyword evidence="2" id="KW-1185">Reference proteome</keyword>
<organism evidence="2 3">
    <name type="scientific">Saccoglossus kowalevskii</name>
    <name type="common">Acorn worm</name>
    <dbReference type="NCBI Taxonomy" id="10224"/>
    <lineage>
        <taxon>Eukaryota</taxon>
        <taxon>Metazoa</taxon>
        <taxon>Hemichordata</taxon>
        <taxon>Enteropneusta</taxon>
        <taxon>Harrimaniidae</taxon>
        <taxon>Saccoglossus</taxon>
    </lineage>
</organism>
<dbReference type="InterPro" id="IPR040350">
    <property type="entry name" value="TMEM272"/>
</dbReference>
<feature type="transmembrane region" description="Helical" evidence="1">
    <location>
        <begin position="104"/>
        <end position="130"/>
    </location>
</feature>
<dbReference type="GeneID" id="102802396"/>
<dbReference type="Proteomes" id="UP000694865">
    <property type="component" value="Unplaced"/>
</dbReference>
<dbReference type="PANTHER" id="PTHR33444:SF2">
    <property type="entry name" value="MARVEL DOMAIN-CONTAINING PROTEIN"/>
    <property type="match status" value="1"/>
</dbReference>